<sequence length="151" mass="16846">MVSQRLSSLILIPSSRPESGSHCSSSLIHKSDLRCPQPGNLRLMSEYANMTLEQLLRYYSNHAKTIGVPIFLQPNLVRRYSRSAISYIHHFEAISAFAFAKTCMDRIVSIYGLPTSVGCDRGPVFTSRVWQSLLPQFGPQISNVRSLAASD</sequence>
<protein>
    <submittedName>
        <fullName evidence="1">Uncharacterized protein</fullName>
    </submittedName>
</protein>
<dbReference type="InterPro" id="IPR036397">
    <property type="entry name" value="RNaseH_sf"/>
</dbReference>
<dbReference type="Gene3D" id="3.30.420.10">
    <property type="entry name" value="Ribonuclease H-like superfamily/Ribonuclease H"/>
    <property type="match status" value="1"/>
</dbReference>
<name>A0A1Y2FLX8_PROLT</name>
<dbReference type="AlphaFoldDB" id="A0A1Y2FLX8"/>
<dbReference type="SUPFAM" id="SSF53098">
    <property type="entry name" value="Ribonuclease H-like"/>
    <property type="match status" value="1"/>
</dbReference>
<evidence type="ECO:0000313" key="2">
    <source>
        <dbReference type="Proteomes" id="UP000193685"/>
    </source>
</evidence>
<reference evidence="1 2" key="1">
    <citation type="submission" date="2016-07" db="EMBL/GenBank/DDBJ databases">
        <title>Pervasive Adenine N6-methylation of Active Genes in Fungi.</title>
        <authorList>
            <consortium name="DOE Joint Genome Institute"/>
            <person name="Mondo S.J."/>
            <person name="Dannebaum R.O."/>
            <person name="Kuo R.C."/>
            <person name="Labutti K."/>
            <person name="Haridas S."/>
            <person name="Kuo A."/>
            <person name="Salamov A."/>
            <person name="Ahrendt S.R."/>
            <person name="Lipzen A."/>
            <person name="Sullivan W."/>
            <person name="Andreopoulos W.B."/>
            <person name="Clum A."/>
            <person name="Lindquist E."/>
            <person name="Daum C."/>
            <person name="Ramamoorthy G.K."/>
            <person name="Gryganskyi A."/>
            <person name="Culley D."/>
            <person name="Magnuson J.K."/>
            <person name="James T.Y."/>
            <person name="O'Malley M.A."/>
            <person name="Stajich J.E."/>
            <person name="Spatafora J.W."/>
            <person name="Visel A."/>
            <person name="Grigoriev I.V."/>
        </authorList>
    </citation>
    <scope>NUCLEOTIDE SEQUENCE [LARGE SCALE GENOMIC DNA]</scope>
    <source>
        <strain evidence="1 2">12-1054</strain>
    </source>
</reference>
<dbReference type="OrthoDB" id="3341476at2759"/>
<dbReference type="Proteomes" id="UP000193685">
    <property type="component" value="Unassembled WGS sequence"/>
</dbReference>
<comment type="caution">
    <text evidence="1">The sequence shown here is derived from an EMBL/GenBank/DDBJ whole genome shotgun (WGS) entry which is preliminary data.</text>
</comment>
<dbReference type="InterPro" id="IPR012337">
    <property type="entry name" value="RNaseH-like_sf"/>
</dbReference>
<dbReference type="RefSeq" id="XP_040726741.1">
    <property type="nucleotide sequence ID" value="XM_040872126.1"/>
</dbReference>
<organism evidence="1 2">
    <name type="scientific">Protomyces lactucae-debilis</name>
    <dbReference type="NCBI Taxonomy" id="2754530"/>
    <lineage>
        <taxon>Eukaryota</taxon>
        <taxon>Fungi</taxon>
        <taxon>Dikarya</taxon>
        <taxon>Ascomycota</taxon>
        <taxon>Taphrinomycotina</taxon>
        <taxon>Taphrinomycetes</taxon>
        <taxon>Taphrinales</taxon>
        <taxon>Protomycetaceae</taxon>
        <taxon>Protomyces</taxon>
    </lineage>
</organism>
<dbReference type="GeneID" id="63788725"/>
<dbReference type="EMBL" id="MCFI01000005">
    <property type="protein sequence ID" value="ORY84958.1"/>
    <property type="molecule type" value="Genomic_DNA"/>
</dbReference>
<evidence type="ECO:0000313" key="1">
    <source>
        <dbReference type="EMBL" id="ORY84958.1"/>
    </source>
</evidence>
<gene>
    <name evidence="1" type="ORF">BCR37DRAFT_407859</name>
</gene>
<dbReference type="GO" id="GO:0003676">
    <property type="term" value="F:nucleic acid binding"/>
    <property type="evidence" value="ECO:0007669"/>
    <property type="project" value="InterPro"/>
</dbReference>
<keyword evidence="2" id="KW-1185">Reference proteome</keyword>
<proteinExistence type="predicted"/>
<accession>A0A1Y2FLX8</accession>